<keyword evidence="3" id="KW-0804">Transcription</keyword>
<dbReference type="PROSITE" id="PS51000">
    <property type="entry name" value="HTH_DEOR_2"/>
    <property type="match status" value="1"/>
</dbReference>
<dbReference type="Gene3D" id="1.10.10.10">
    <property type="entry name" value="Winged helix-like DNA-binding domain superfamily/Winged helix DNA-binding domain"/>
    <property type="match status" value="1"/>
</dbReference>
<keyword evidence="2" id="KW-0238">DNA-binding</keyword>
<protein>
    <submittedName>
        <fullName evidence="5">DeoR/GlpR transcriptional regulator</fullName>
    </submittedName>
</protein>
<evidence type="ECO:0000256" key="2">
    <source>
        <dbReference type="ARBA" id="ARBA00023125"/>
    </source>
</evidence>
<dbReference type="InterPro" id="IPR036390">
    <property type="entry name" value="WH_DNA-bd_sf"/>
</dbReference>
<accession>A0A2T2WUZ7</accession>
<dbReference type="Proteomes" id="UP000242699">
    <property type="component" value="Unassembled WGS sequence"/>
</dbReference>
<dbReference type="PROSITE" id="PS00894">
    <property type="entry name" value="HTH_DEOR_1"/>
    <property type="match status" value="1"/>
</dbReference>
<organism evidence="5 6">
    <name type="scientific">Sulfobacillus benefaciens</name>
    <dbReference type="NCBI Taxonomy" id="453960"/>
    <lineage>
        <taxon>Bacteria</taxon>
        <taxon>Bacillati</taxon>
        <taxon>Bacillota</taxon>
        <taxon>Clostridia</taxon>
        <taxon>Eubacteriales</taxon>
        <taxon>Clostridiales Family XVII. Incertae Sedis</taxon>
        <taxon>Sulfobacillus</taxon>
    </lineage>
</organism>
<comment type="caution">
    <text evidence="5">The sequence shown here is derived from an EMBL/GenBank/DDBJ whole genome shotgun (WGS) entry which is preliminary data.</text>
</comment>
<sequence>MTEKLITAHPKNTHERQQAILLLVKQMGTVRVQELADTFACSVATIRRDIHHLVAREPQIRRYHGAIGFALQDGEQRFDDKTSLYPEEKDDLAALVADWLPDHAVVGLNGGTTTTRVAAHIAQDPRGITVVTNAINIAYQLSQGNVPVVVIGGDLRPFNYETTGTMAIQGLSGLHLDWAILGANGVNPRIGVSTTANDEAVLGKGFRQAADNVLIIVDHSKIDTNALYRMLEWSDVDYVATGMAAASRLRHWPLVKSPVMNGRETVGIWKTDSQRAPV</sequence>
<dbReference type="EMBL" id="PXYT01000043">
    <property type="protein sequence ID" value="PSR26064.1"/>
    <property type="molecule type" value="Genomic_DNA"/>
</dbReference>
<gene>
    <name evidence="5" type="ORF">C7B43_15095</name>
</gene>
<dbReference type="SMART" id="SM01134">
    <property type="entry name" value="DeoRC"/>
    <property type="match status" value="1"/>
</dbReference>
<dbReference type="SUPFAM" id="SSF100950">
    <property type="entry name" value="NagB/RpiA/CoA transferase-like"/>
    <property type="match status" value="1"/>
</dbReference>
<evidence type="ECO:0000256" key="1">
    <source>
        <dbReference type="ARBA" id="ARBA00023015"/>
    </source>
</evidence>
<dbReference type="SMART" id="SM00420">
    <property type="entry name" value="HTH_DEOR"/>
    <property type="match status" value="1"/>
</dbReference>
<name>A0A2T2WUZ7_9FIRM</name>
<dbReference type="InterPro" id="IPR014036">
    <property type="entry name" value="DeoR-like_C"/>
</dbReference>
<keyword evidence="1" id="KW-0805">Transcription regulation</keyword>
<evidence type="ECO:0000313" key="5">
    <source>
        <dbReference type="EMBL" id="PSR26064.1"/>
    </source>
</evidence>
<proteinExistence type="predicted"/>
<dbReference type="Gene3D" id="3.40.50.1360">
    <property type="match status" value="1"/>
</dbReference>
<dbReference type="InterPro" id="IPR037171">
    <property type="entry name" value="NagB/RpiA_transferase-like"/>
</dbReference>
<dbReference type="InterPro" id="IPR036388">
    <property type="entry name" value="WH-like_DNA-bd_sf"/>
</dbReference>
<dbReference type="GO" id="GO:0003700">
    <property type="term" value="F:DNA-binding transcription factor activity"/>
    <property type="evidence" value="ECO:0007669"/>
    <property type="project" value="InterPro"/>
</dbReference>
<dbReference type="Pfam" id="PF08220">
    <property type="entry name" value="HTH_DeoR"/>
    <property type="match status" value="1"/>
</dbReference>
<dbReference type="InterPro" id="IPR001034">
    <property type="entry name" value="DeoR_HTH"/>
</dbReference>
<dbReference type="Pfam" id="PF00455">
    <property type="entry name" value="DeoRC"/>
    <property type="match status" value="1"/>
</dbReference>
<dbReference type="InterPro" id="IPR018356">
    <property type="entry name" value="Tscrpt_reg_HTH_DeoR_CS"/>
</dbReference>
<feature type="domain" description="HTH deoR-type" evidence="4">
    <location>
        <begin position="13"/>
        <end position="69"/>
    </location>
</feature>
<dbReference type="PANTHER" id="PTHR30363:SF44">
    <property type="entry name" value="AGA OPERON TRANSCRIPTIONAL REPRESSOR-RELATED"/>
    <property type="match status" value="1"/>
</dbReference>
<reference evidence="5 6" key="1">
    <citation type="journal article" date="2014" name="BMC Genomics">
        <title>Comparison of environmental and isolate Sulfobacillus genomes reveals diverse carbon, sulfur, nitrogen, and hydrogen metabolisms.</title>
        <authorList>
            <person name="Justice N.B."/>
            <person name="Norman A."/>
            <person name="Brown C.T."/>
            <person name="Singh A."/>
            <person name="Thomas B.C."/>
            <person name="Banfield J.F."/>
        </authorList>
    </citation>
    <scope>NUCLEOTIDE SEQUENCE [LARGE SCALE GENOMIC DNA]</scope>
    <source>
        <strain evidence="5">AMDSBA1</strain>
    </source>
</reference>
<evidence type="ECO:0000313" key="6">
    <source>
        <dbReference type="Proteomes" id="UP000242699"/>
    </source>
</evidence>
<dbReference type="AlphaFoldDB" id="A0A2T2WUZ7"/>
<dbReference type="GO" id="GO:0003677">
    <property type="term" value="F:DNA binding"/>
    <property type="evidence" value="ECO:0007669"/>
    <property type="project" value="UniProtKB-KW"/>
</dbReference>
<dbReference type="PANTHER" id="PTHR30363">
    <property type="entry name" value="HTH-TYPE TRANSCRIPTIONAL REGULATOR SRLR-RELATED"/>
    <property type="match status" value="1"/>
</dbReference>
<dbReference type="InterPro" id="IPR050313">
    <property type="entry name" value="Carb_Metab_HTH_regulators"/>
</dbReference>
<evidence type="ECO:0000259" key="4">
    <source>
        <dbReference type="PROSITE" id="PS51000"/>
    </source>
</evidence>
<evidence type="ECO:0000256" key="3">
    <source>
        <dbReference type="ARBA" id="ARBA00023163"/>
    </source>
</evidence>
<dbReference type="SUPFAM" id="SSF46785">
    <property type="entry name" value="Winged helix' DNA-binding domain"/>
    <property type="match status" value="1"/>
</dbReference>